<dbReference type="InterPro" id="IPR036249">
    <property type="entry name" value="Thioredoxin-like_sf"/>
</dbReference>
<gene>
    <name evidence="4" type="ORF">F8237_02425</name>
</gene>
<dbReference type="EMBL" id="CP044543">
    <property type="protein sequence ID" value="QFI71328.1"/>
    <property type="molecule type" value="Genomic_DNA"/>
</dbReference>
<feature type="chain" id="PRO_5025021991" evidence="2">
    <location>
        <begin position="29"/>
        <end position="130"/>
    </location>
</feature>
<dbReference type="InterPro" id="IPR017937">
    <property type="entry name" value="Thioredoxin_CS"/>
</dbReference>
<dbReference type="SUPFAM" id="SSF52833">
    <property type="entry name" value="Thioredoxin-like"/>
    <property type="match status" value="1"/>
</dbReference>
<feature type="signal peptide" evidence="2">
    <location>
        <begin position="1"/>
        <end position="28"/>
    </location>
</feature>
<keyword evidence="2" id="KW-0732">Signal</keyword>
<dbReference type="OrthoDB" id="7950124at2"/>
<dbReference type="PROSITE" id="PS51352">
    <property type="entry name" value="THIOREDOXIN_2"/>
    <property type="match status" value="1"/>
</dbReference>
<dbReference type="Gene3D" id="3.40.30.10">
    <property type="entry name" value="Glutaredoxin"/>
    <property type="match status" value="1"/>
</dbReference>
<reference evidence="5" key="1">
    <citation type="submission" date="2019-10" db="EMBL/GenBank/DDBJ databases">
        <title>Complete Genome Sequence of Bradyrhizobium betae type strain PL7HG1T.</title>
        <authorList>
            <person name="Bromfield E.S.P."/>
            <person name="Cloutier S."/>
        </authorList>
    </citation>
    <scope>NUCLEOTIDE SEQUENCE [LARGE SCALE GENOMIC DNA]</scope>
    <source>
        <strain evidence="5">PL7HG1</strain>
    </source>
</reference>
<accession>A0A5P6NZS0</accession>
<dbReference type="AlphaFoldDB" id="A0A5P6NZS0"/>
<evidence type="ECO:0000259" key="3">
    <source>
        <dbReference type="PROSITE" id="PS51352"/>
    </source>
</evidence>
<dbReference type="PANTHER" id="PTHR10438">
    <property type="entry name" value="THIOREDOXIN"/>
    <property type="match status" value="1"/>
</dbReference>
<dbReference type="InterPro" id="IPR050620">
    <property type="entry name" value="Thioredoxin_H-type-like"/>
</dbReference>
<feature type="domain" description="Thioredoxin" evidence="3">
    <location>
        <begin position="13"/>
        <end position="130"/>
    </location>
</feature>
<dbReference type="InterPro" id="IPR013766">
    <property type="entry name" value="Thioredoxin_domain"/>
</dbReference>
<dbReference type="KEGG" id="bbet:F8237_02425"/>
<dbReference type="Pfam" id="PF00085">
    <property type="entry name" value="Thioredoxin"/>
    <property type="match status" value="1"/>
</dbReference>
<evidence type="ECO:0000256" key="2">
    <source>
        <dbReference type="SAM" id="SignalP"/>
    </source>
</evidence>
<name>A0A5P6NZS0_9BRAD</name>
<dbReference type="PANTHER" id="PTHR10438:SF468">
    <property type="entry name" value="THIOREDOXIN-1-RELATED"/>
    <property type="match status" value="1"/>
</dbReference>
<evidence type="ECO:0000313" key="4">
    <source>
        <dbReference type="EMBL" id="QFI71328.1"/>
    </source>
</evidence>
<organism evidence="4 5">
    <name type="scientific">Bradyrhizobium betae</name>
    <dbReference type="NCBI Taxonomy" id="244734"/>
    <lineage>
        <taxon>Bacteria</taxon>
        <taxon>Pseudomonadati</taxon>
        <taxon>Pseudomonadota</taxon>
        <taxon>Alphaproteobacteria</taxon>
        <taxon>Hyphomicrobiales</taxon>
        <taxon>Nitrobacteraceae</taxon>
        <taxon>Bradyrhizobium</taxon>
    </lineage>
</organism>
<protein>
    <submittedName>
        <fullName evidence="4">Thioredoxin family protein</fullName>
    </submittedName>
</protein>
<dbReference type="CDD" id="cd02947">
    <property type="entry name" value="TRX_family"/>
    <property type="match status" value="1"/>
</dbReference>
<evidence type="ECO:0000256" key="1">
    <source>
        <dbReference type="ARBA" id="ARBA00023284"/>
    </source>
</evidence>
<dbReference type="Proteomes" id="UP000325641">
    <property type="component" value="Chromosome"/>
</dbReference>
<sequence>MGKTIMFANIFRAALATGLLSLASVAWAGQPYDAKAFQASQAAGKSILVDVSAPWCPTCKQQRPIVQAIEKERPDLVVYEVDFDTAKDVLKQFRVQYQSTLIVFKGSKEVARSTGETDPAPLRALVAKAF</sequence>
<proteinExistence type="predicted"/>
<dbReference type="PROSITE" id="PS00194">
    <property type="entry name" value="THIOREDOXIN_1"/>
    <property type="match status" value="1"/>
</dbReference>
<keyword evidence="1" id="KW-0676">Redox-active center</keyword>
<dbReference type="GO" id="GO:0015036">
    <property type="term" value="F:disulfide oxidoreductase activity"/>
    <property type="evidence" value="ECO:0007669"/>
    <property type="project" value="UniProtKB-ARBA"/>
</dbReference>
<evidence type="ECO:0000313" key="5">
    <source>
        <dbReference type="Proteomes" id="UP000325641"/>
    </source>
</evidence>